<keyword evidence="4" id="KW-1185">Reference proteome</keyword>
<protein>
    <submittedName>
        <fullName evidence="3">Uncharacterized protein</fullName>
    </submittedName>
</protein>
<proteinExistence type="predicted"/>
<sequence>MDQSGRFPGLPERSRDAADPAARDHSQVVPGWCGVLLVVLLVVPSRACAVRRRHIEEPVTGNLRSYRECPNSPLLPLPTERLHGVFGWPLCGERAHVGGP</sequence>
<evidence type="ECO:0000313" key="3">
    <source>
        <dbReference type="EMBL" id="GII47510.1"/>
    </source>
</evidence>
<dbReference type="EMBL" id="BOOQ01000026">
    <property type="protein sequence ID" value="GII47510.1"/>
    <property type="molecule type" value="Genomic_DNA"/>
</dbReference>
<accession>A0A8J3XNR6</accession>
<reference evidence="3" key="1">
    <citation type="submission" date="2021-01" db="EMBL/GenBank/DDBJ databases">
        <title>Whole genome shotgun sequence of Planotetraspora silvatica NBRC 100141.</title>
        <authorList>
            <person name="Komaki H."/>
            <person name="Tamura T."/>
        </authorList>
    </citation>
    <scope>NUCLEOTIDE SEQUENCE</scope>
    <source>
        <strain evidence="3">NBRC 100141</strain>
    </source>
</reference>
<feature type="compositionally biased region" description="Basic and acidic residues" evidence="1">
    <location>
        <begin position="12"/>
        <end position="26"/>
    </location>
</feature>
<feature type="region of interest" description="Disordered" evidence="1">
    <location>
        <begin position="1"/>
        <end position="26"/>
    </location>
</feature>
<keyword evidence="2" id="KW-1133">Transmembrane helix</keyword>
<gene>
    <name evidence="3" type="ORF">Psi02_39340</name>
</gene>
<evidence type="ECO:0000256" key="2">
    <source>
        <dbReference type="SAM" id="Phobius"/>
    </source>
</evidence>
<name>A0A8J3XNR6_9ACTN</name>
<evidence type="ECO:0000256" key="1">
    <source>
        <dbReference type="SAM" id="MobiDB-lite"/>
    </source>
</evidence>
<keyword evidence="2" id="KW-0812">Transmembrane</keyword>
<keyword evidence="2" id="KW-0472">Membrane</keyword>
<evidence type="ECO:0000313" key="4">
    <source>
        <dbReference type="Proteomes" id="UP000644610"/>
    </source>
</evidence>
<comment type="caution">
    <text evidence="3">The sequence shown here is derived from an EMBL/GenBank/DDBJ whole genome shotgun (WGS) entry which is preliminary data.</text>
</comment>
<dbReference type="Proteomes" id="UP000644610">
    <property type="component" value="Unassembled WGS sequence"/>
</dbReference>
<feature type="transmembrane region" description="Helical" evidence="2">
    <location>
        <begin position="29"/>
        <end position="49"/>
    </location>
</feature>
<organism evidence="3 4">
    <name type="scientific">Planotetraspora silvatica</name>
    <dbReference type="NCBI Taxonomy" id="234614"/>
    <lineage>
        <taxon>Bacteria</taxon>
        <taxon>Bacillati</taxon>
        <taxon>Actinomycetota</taxon>
        <taxon>Actinomycetes</taxon>
        <taxon>Streptosporangiales</taxon>
        <taxon>Streptosporangiaceae</taxon>
        <taxon>Planotetraspora</taxon>
    </lineage>
</organism>
<dbReference type="AlphaFoldDB" id="A0A8J3XNR6"/>